<feature type="transmembrane region" description="Helical" evidence="2">
    <location>
        <begin position="48"/>
        <end position="67"/>
    </location>
</feature>
<dbReference type="InterPro" id="IPR002912">
    <property type="entry name" value="ACT_dom"/>
</dbReference>
<keyword evidence="2" id="KW-0812">Transmembrane</keyword>
<dbReference type="EMBL" id="JACHDO010000001">
    <property type="protein sequence ID" value="MBB5493745.1"/>
    <property type="molecule type" value="Genomic_DNA"/>
</dbReference>
<organism evidence="4 5">
    <name type="scientific">Nocardiopsis metallicus</name>
    <dbReference type="NCBI Taxonomy" id="179819"/>
    <lineage>
        <taxon>Bacteria</taxon>
        <taxon>Bacillati</taxon>
        <taxon>Actinomycetota</taxon>
        <taxon>Actinomycetes</taxon>
        <taxon>Streptosporangiales</taxon>
        <taxon>Nocardiopsidaceae</taxon>
        <taxon>Nocardiopsis</taxon>
    </lineage>
</organism>
<keyword evidence="2" id="KW-0472">Membrane</keyword>
<feature type="domain" description="ACT" evidence="3">
    <location>
        <begin position="102"/>
        <end position="176"/>
    </location>
</feature>
<feature type="transmembrane region" description="Helical" evidence="2">
    <location>
        <begin position="21"/>
        <end position="42"/>
    </location>
</feature>
<evidence type="ECO:0000259" key="3">
    <source>
        <dbReference type="PROSITE" id="PS51671"/>
    </source>
</evidence>
<name>A0A840WPJ8_9ACTN</name>
<dbReference type="Pfam" id="PF01842">
    <property type="entry name" value="ACT"/>
    <property type="match status" value="1"/>
</dbReference>
<accession>A0A840WPJ8</accession>
<dbReference type="AlphaFoldDB" id="A0A840WPJ8"/>
<dbReference type="Proteomes" id="UP000579647">
    <property type="component" value="Unassembled WGS sequence"/>
</dbReference>
<dbReference type="PROSITE" id="PS51671">
    <property type="entry name" value="ACT"/>
    <property type="match status" value="1"/>
</dbReference>
<proteinExistence type="predicted"/>
<dbReference type="Gene3D" id="3.30.70.260">
    <property type="match status" value="1"/>
</dbReference>
<evidence type="ECO:0000256" key="1">
    <source>
        <dbReference type="SAM" id="MobiDB-lite"/>
    </source>
</evidence>
<gene>
    <name evidence="4" type="ORF">HNR07_004882</name>
</gene>
<sequence>MDAFSGSRGTDDHQGFFGREVLEMGTLLFAAGAAHLLVVSLGHSDSGVRTLIVLGVLLLAFSALHRWRRHRRTRRQSPAYPAAAAALARPRPGSPVEDRLWSVRVTVADVPGGLAALTGRFAALGVDIRLMQVHPDGTDAVDEFFVSVPPTVDEADLRRAVRDAGGRRAVVRTADVHELSDTTSRTLTMVDALVTGSTTLERCLLALAAAHDVRRAPTPVGSEDHAVSDGSRAPQPREELLGTTMLLPAPGGGTLTVHRAGLPFTPVEFARCRALAQVACSLESRSLEGRPDHR</sequence>
<protein>
    <recommendedName>
        <fullName evidence="3">ACT domain-containing protein</fullName>
    </recommendedName>
</protein>
<dbReference type="RefSeq" id="WP_184366885.1">
    <property type="nucleotide sequence ID" value="NZ_BAAAKM010000062.1"/>
</dbReference>
<dbReference type="InterPro" id="IPR045865">
    <property type="entry name" value="ACT-like_dom_sf"/>
</dbReference>
<dbReference type="CDD" id="cd02116">
    <property type="entry name" value="ACT"/>
    <property type="match status" value="1"/>
</dbReference>
<comment type="caution">
    <text evidence="4">The sequence shown here is derived from an EMBL/GenBank/DDBJ whole genome shotgun (WGS) entry which is preliminary data.</text>
</comment>
<feature type="region of interest" description="Disordered" evidence="1">
    <location>
        <begin position="216"/>
        <end position="236"/>
    </location>
</feature>
<evidence type="ECO:0000256" key="2">
    <source>
        <dbReference type="SAM" id="Phobius"/>
    </source>
</evidence>
<reference evidence="4 5" key="1">
    <citation type="submission" date="2020-08" db="EMBL/GenBank/DDBJ databases">
        <title>Sequencing the genomes of 1000 actinobacteria strains.</title>
        <authorList>
            <person name="Klenk H.-P."/>
        </authorList>
    </citation>
    <scope>NUCLEOTIDE SEQUENCE [LARGE SCALE GENOMIC DNA]</scope>
    <source>
        <strain evidence="4 5">DSM 44598</strain>
    </source>
</reference>
<evidence type="ECO:0000313" key="5">
    <source>
        <dbReference type="Proteomes" id="UP000579647"/>
    </source>
</evidence>
<dbReference type="SUPFAM" id="SSF55021">
    <property type="entry name" value="ACT-like"/>
    <property type="match status" value="1"/>
</dbReference>
<keyword evidence="2" id="KW-1133">Transmembrane helix</keyword>
<evidence type="ECO:0000313" key="4">
    <source>
        <dbReference type="EMBL" id="MBB5493745.1"/>
    </source>
</evidence>
<keyword evidence="5" id="KW-1185">Reference proteome</keyword>